<gene>
    <name evidence="1" type="ORF">ACFSUE_18460</name>
</gene>
<dbReference type="RefSeq" id="WP_253060571.1">
    <property type="nucleotide sequence ID" value="NZ_JAMXWM010000006.1"/>
</dbReference>
<comment type="caution">
    <text evidence="1">The sequence shown here is derived from an EMBL/GenBank/DDBJ whole genome shotgun (WGS) entry which is preliminary data.</text>
</comment>
<dbReference type="Proteomes" id="UP001597399">
    <property type="component" value="Unassembled WGS sequence"/>
</dbReference>
<reference evidence="2" key="1">
    <citation type="journal article" date="2019" name="Int. J. Syst. Evol. Microbiol.">
        <title>The Global Catalogue of Microorganisms (GCM) 10K type strain sequencing project: providing services to taxonomists for standard genome sequencing and annotation.</title>
        <authorList>
            <consortium name="The Broad Institute Genomics Platform"/>
            <consortium name="The Broad Institute Genome Sequencing Center for Infectious Disease"/>
            <person name="Wu L."/>
            <person name="Ma J."/>
        </authorList>
    </citation>
    <scope>NUCLEOTIDE SEQUENCE [LARGE SCALE GENOMIC DNA]</scope>
    <source>
        <strain evidence="2">TISTR 2466</strain>
    </source>
</reference>
<evidence type="ECO:0000313" key="2">
    <source>
        <dbReference type="Proteomes" id="UP001597399"/>
    </source>
</evidence>
<name>A0ABW5SA92_9BACL</name>
<keyword evidence="2" id="KW-1185">Reference proteome</keyword>
<dbReference type="EMBL" id="JBHUMQ010000049">
    <property type="protein sequence ID" value="MFD2695587.1"/>
    <property type="molecule type" value="Genomic_DNA"/>
</dbReference>
<proteinExistence type="predicted"/>
<sequence>MIYRLEQRFELGPEQLIKRISKGTPVMIFAWIVAKRMKYLVVTEELVQLLWRHNKTSENKLQVTEYTRSVIRLRRQHIFLQHSF</sequence>
<organism evidence="1 2">
    <name type="scientific">Sporolactobacillus shoreicorticis</name>
    <dbReference type="NCBI Taxonomy" id="1923877"/>
    <lineage>
        <taxon>Bacteria</taxon>
        <taxon>Bacillati</taxon>
        <taxon>Bacillota</taxon>
        <taxon>Bacilli</taxon>
        <taxon>Bacillales</taxon>
        <taxon>Sporolactobacillaceae</taxon>
        <taxon>Sporolactobacillus</taxon>
    </lineage>
</organism>
<evidence type="ECO:0000313" key="1">
    <source>
        <dbReference type="EMBL" id="MFD2695587.1"/>
    </source>
</evidence>
<protein>
    <submittedName>
        <fullName evidence="1">Uncharacterized protein</fullName>
    </submittedName>
</protein>
<accession>A0ABW5SA92</accession>